<feature type="transmembrane region" description="Helical" evidence="1">
    <location>
        <begin position="216"/>
        <end position="236"/>
    </location>
</feature>
<comment type="caution">
    <text evidence="3">The sequence shown here is derived from an EMBL/GenBank/DDBJ whole genome shotgun (WGS) entry which is preliminary data.</text>
</comment>
<keyword evidence="1" id="KW-1133">Transmembrane helix</keyword>
<accession>A0ABU1Z2W3</accession>
<keyword evidence="4" id="KW-1185">Reference proteome</keyword>
<feature type="transmembrane region" description="Helical" evidence="1">
    <location>
        <begin position="136"/>
        <end position="156"/>
    </location>
</feature>
<feature type="transmembrane region" description="Helical" evidence="1">
    <location>
        <begin position="21"/>
        <end position="41"/>
    </location>
</feature>
<keyword evidence="1" id="KW-0812">Transmembrane</keyword>
<feature type="domain" description="Heparan-alpha-glucosaminide N-acetyltransferase catalytic" evidence="2">
    <location>
        <begin position="11"/>
        <end position="224"/>
    </location>
</feature>
<sequence length="237" mass="26377">MPAAAADTLQRSDRLDALRGLAIVWMAAFHFGFDLNHFGWIRQDFYRDPVWTWQRTCIVSLFLFCAGAGQALAVMGGQGAGRFWRRWAQVAGCALLVSAGSWFMFPDSWISFGVLHGIAVMLLLLRLGLARLPNGVLLLLAVLAIAAPQLVQHPLFDTRWTNWVGLVTHKPVTEDYVPVLPWLGAMLLGFVTTLAWPRLWQGGAPRPLAVLGRWSLSFYMVHQPVLIGTLMAVQSLR</sequence>
<organism evidence="3 4">
    <name type="scientific">Pelomonas aquatica</name>
    <dbReference type="NCBI Taxonomy" id="431058"/>
    <lineage>
        <taxon>Bacteria</taxon>
        <taxon>Pseudomonadati</taxon>
        <taxon>Pseudomonadota</taxon>
        <taxon>Betaproteobacteria</taxon>
        <taxon>Burkholderiales</taxon>
        <taxon>Sphaerotilaceae</taxon>
        <taxon>Roseateles</taxon>
    </lineage>
</organism>
<protein>
    <submittedName>
        <fullName evidence="3">Membrane protein</fullName>
    </submittedName>
</protein>
<dbReference type="EMBL" id="JAVDXQ010000001">
    <property type="protein sequence ID" value="MDR7294957.1"/>
    <property type="molecule type" value="Genomic_DNA"/>
</dbReference>
<feature type="transmembrane region" description="Helical" evidence="1">
    <location>
        <begin position="110"/>
        <end position="129"/>
    </location>
</feature>
<keyword evidence="1" id="KW-0472">Membrane</keyword>
<feature type="transmembrane region" description="Helical" evidence="1">
    <location>
        <begin position="53"/>
        <end position="75"/>
    </location>
</feature>
<dbReference type="RefSeq" id="WP_310340802.1">
    <property type="nucleotide sequence ID" value="NZ_JAVDXQ010000001.1"/>
</dbReference>
<dbReference type="Pfam" id="PF07786">
    <property type="entry name" value="HGSNAT_cat"/>
    <property type="match status" value="1"/>
</dbReference>
<gene>
    <name evidence="3" type="ORF">J2X16_000278</name>
</gene>
<dbReference type="Proteomes" id="UP001180536">
    <property type="component" value="Unassembled WGS sequence"/>
</dbReference>
<name>A0ABU1Z2W3_9BURK</name>
<dbReference type="InterPro" id="IPR012429">
    <property type="entry name" value="HGSNAT_cat"/>
</dbReference>
<evidence type="ECO:0000256" key="1">
    <source>
        <dbReference type="SAM" id="Phobius"/>
    </source>
</evidence>
<feature type="transmembrane region" description="Helical" evidence="1">
    <location>
        <begin position="176"/>
        <end position="196"/>
    </location>
</feature>
<proteinExistence type="predicted"/>
<reference evidence="3 4" key="1">
    <citation type="submission" date="2023-07" db="EMBL/GenBank/DDBJ databases">
        <title>Sorghum-associated microbial communities from plants grown in Nebraska, USA.</title>
        <authorList>
            <person name="Schachtman D."/>
        </authorList>
    </citation>
    <scope>NUCLEOTIDE SEQUENCE [LARGE SCALE GENOMIC DNA]</scope>
    <source>
        <strain evidence="3 4">BE310</strain>
    </source>
</reference>
<evidence type="ECO:0000259" key="2">
    <source>
        <dbReference type="Pfam" id="PF07786"/>
    </source>
</evidence>
<evidence type="ECO:0000313" key="4">
    <source>
        <dbReference type="Proteomes" id="UP001180536"/>
    </source>
</evidence>
<feature type="transmembrane region" description="Helical" evidence="1">
    <location>
        <begin position="87"/>
        <end position="104"/>
    </location>
</feature>
<evidence type="ECO:0000313" key="3">
    <source>
        <dbReference type="EMBL" id="MDR7294957.1"/>
    </source>
</evidence>